<dbReference type="Pfam" id="PF12697">
    <property type="entry name" value="Abhydrolase_6"/>
    <property type="match status" value="1"/>
</dbReference>
<evidence type="ECO:0000256" key="1">
    <source>
        <dbReference type="ARBA" id="ARBA00008645"/>
    </source>
</evidence>
<dbReference type="Gene3D" id="3.40.50.1820">
    <property type="entry name" value="alpha/beta hydrolase"/>
    <property type="match status" value="1"/>
</dbReference>
<gene>
    <name evidence="4" type="ORF">NAES01612_LOCUS7730</name>
</gene>
<comment type="similarity">
    <text evidence="1">Belongs to the AB hydrolase superfamily.</text>
</comment>
<dbReference type="EMBL" id="HBKR01011639">
    <property type="protein sequence ID" value="CAE2297370.1"/>
    <property type="molecule type" value="Transcribed_RNA"/>
</dbReference>
<sequence>MPLDLIIQHGLLGGPRNWSSITRAIGPLFGEIVSPWLRNHGEGLRSPNMSLSDLSSDLSSLLSSRTEPFILLGSSYGGSTIMRHLITEQEGNLSPYLRGAFIVDVSPNEFRPSTMPNLYEELPAILSLPLNQEGYTMKQAMADLETAIPSVDQRGFLLSTIDFSSRHPHPVWITDVEVIHKNLKKLDWDLPSDMVFQDREGLDIGFVFGENSPYYTDKQAQASIKRVFPAASVEVIENAGHWVHVQQRQKFFEKLNEFCDKCDY</sequence>
<proteinExistence type="inferred from homology"/>
<evidence type="ECO:0000259" key="3">
    <source>
        <dbReference type="Pfam" id="PF12697"/>
    </source>
</evidence>
<dbReference type="PANTHER" id="PTHR46118:SF4">
    <property type="entry name" value="PROTEIN ABHD11"/>
    <property type="match status" value="1"/>
</dbReference>
<protein>
    <recommendedName>
        <fullName evidence="3">AB hydrolase-1 domain-containing protein</fullName>
    </recommendedName>
</protein>
<reference evidence="4" key="1">
    <citation type="submission" date="2021-01" db="EMBL/GenBank/DDBJ databases">
        <authorList>
            <person name="Corre E."/>
            <person name="Pelletier E."/>
            <person name="Niang G."/>
            <person name="Scheremetjew M."/>
            <person name="Finn R."/>
            <person name="Kale V."/>
            <person name="Holt S."/>
            <person name="Cochrane G."/>
            <person name="Meng A."/>
            <person name="Brown T."/>
            <person name="Cohen L."/>
        </authorList>
    </citation>
    <scope>NUCLEOTIDE SEQUENCE</scope>
    <source>
        <strain evidence="4">SoJaBio B1-5/56/2</strain>
    </source>
</reference>
<dbReference type="SUPFAM" id="SSF53474">
    <property type="entry name" value="alpha/beta-Hydrolases"/>
    <property type="match status" value="1"/>
</dbReference>
<evidence type="ECO:0000313" key="4">
    <source>
        <dbReference type="EMBL" id="CAE2297370.1"/>
    </source>
</evidence>
<dbReference type="PANTHER" id="PTHR46118">
    <property type="entry name" value="PROTEIN ABHD11"/>
    <property type="match status" value="1"/>
</dbReference>
<dbReference type="GO" id="GO:0016787">
    <property type="term" value="F:hydrolase activity"/>
    <property type="evidence" value="ECO:0007669"/>
    <property type="project" value="UniProtKB-KW"/>
</dbReference>
<dbReference type="InterPro" id="IPR029058">
    <property type="entry name" value="AB_hydrolase_fold"/>
</dbReference>
<feature type="domain" description="AB hydrolase-1" evidence="3">
    <location>
        <begin position="9"/>
        <end position="252"/>
    </location>
</feature>
<organism evidence="4">
    <name type="scientific">Paramoeba aestuarina</name>
    <dbReference type="NCBI Taxonomy" id="180227"/>
    <lineage>
        <taxon>Eukaryota</taxon>
        <taxon>Amoebozoa</taxon>
        <taxon>Discosea</taxon>
        <taxon>Flabellinia</taxon>
        <taxon>Dactylopodida</taxon>
        <taxon>Paramoebidae</taxon>
        <taxon>Paramoeba</taxon>
    </lineage>
</organism>
<dbReference type="InterPro" id="IPR000073">
    <property type="entry name" value="AB_hydrolase_1"/>
</dbReference>
<name>A0A7S4KK35_9EUKA</name>
<accession>A0A7S4KK35</accession>
<evidence type="ECO:0000256" key="2">
    <source>
        <dbReference type="ARBA" id="ARBA00022801"/>
    </source>
</evidence>
<dbReference type="AlphaFoldDB" id="A0A7S4KK35"/>
<keyword evidence="2" id="KW-0378">Hydrolase</keyword>